<dbReference type="AlphaFoldDB" id="A0A3G9J0J9"/>
<keyword evidence="1" id="KW-0479">Metal-binding</keyword>
<evidence type="ECO:0000256" key="2">
    <source>
        <dbReference type="ARBA" id="ARBA00022842"/>
    </source>
</evidence>
<comment type="similarity">
    <text evidence="3">Belongs to the FPP/GGPP synthase family.</text>
</comment>
<dbReference type="SUPFAM" id="SSF48576">
    <property type="entry name" value="Terpenoid synthases"/>
    <property type="match status" value="1"/>
</dbReference>
<keyword evidence="3" id="KW-0808">Transferase</keyword>
<dbReference type="InterPro" id="IPR000092">
    <property type="entry name" value="Polyprenyl_synt"/>
</dbReference>
<protein>
    <submittedName>
        <fullName evidence="4">(2E,6E)-farnesyl diphosphate synthase</fullName>
    </submittedName>
</protein>
<evidence type="ECO:0000256" key="3">
    <source>
        <dbReference type="RuleBase" id="RU004466"/>
    </source>
</evidence>
<dbReference type="Pfam" id="PF00348">
    <property type="entry name" value="polyprenyl_synt"/>
    <property type="match status" value="1"/>
</dbReference>
<dbReference type="GO" id="GO:0046872">
    <property type="term" value="F:metal ion binding"/>
    <property type="evidence" value="ECO:0007669"/>
    <property type="project" value="UniProtKB-KW"/>
</dbReference>
<reference evidence="4 5" key="1">
    <citation type="submission" date="2018-11" db="EMBL/GenBank/DDBJ databases">
        <title>Complete genome sequence of Nocardioides baekrokdamisoli strain KCTC 39748.</title>
        <authorList>
            <person name="Kang S.W."/>
            <person name="Lee K.C."/>
            <person name="Kim K.K."/>
            <person name="Kim J.S."/>
            <person name="Kim D.S."/>
            <person name="Ko S.H."/>
            <person name="Yang S.H."/>
            <person name="Shin Y.K."/>
            <person name="Lee J.S."/>
        </authorList>
    </citation>
    <scope>NUCLEOTIDE SEQUENCE [LARGE SCALE GENOMIC DNA]</scope>
    <source>
        <strain evidence="4 5">KCTC 39748</strain>
    </source>
</reference>
<dbReference type="PROSITE" id="PS00444">
    <property type="entry name" value="POLYPRENYL_SYNTHASE_2"/>
    <property type="match status" value="1"/>
</dbReference>
<dbReference type="RefSeq" id="WP_231998863.1">
    <property type="nucleotide sequence ID" value="NZ_AP019307.1"/>
</dbReference>
<sequence>MNESASAVAVRALEDARTLVEPALREAVDLLDPRMRAIAGYHFGWLDRDGNPSPGNGGKALRSGLAIAVARALGADPAAAVPGAVAVELIHNFSLIHDDLIDRDRERRHRPTVWAAWDDTTAVLLGDALVTLAYEVIADSGSDHAAKAAKALSVATRELVRGQADDVLLESRDRVELADCVSVAAGKTGALLAVSAALPAIFAGRPAEVVRALDTFGADLGLAFQIVDDLLGIWGSTEVTGKPVHADLAAGKKTIPVVFAMDRDPEVARWYAERDSRAEASAAELDAIAERIETAGGRAWAEAEADRYVAEALAALATAGVEDDVVVALATFVTQRRS</sequence>
<keyword evidence="2" id="KW-0460">Magnesium</keyword>
<dbReference type="EMBL" id="AP019307">
    <property type="protein sequence ID" value="BBH16994.1"/>
    <property type="molecule type" value="Genomic_DNA"/>
</dbReference>
<accession>A0A3G9J0J9</accession>
<dbReference type="KEGG" id="nbe:Back2_12810"/>
<dbReference type="CDD" id="cd00685">
    <property type="entry name" value="Trans_IPPS_HT"/>
    <property type="match status" value="1"/>
</dbReference>
<dbReference type="PANTHER" id="PTHR12001:SF71">
    <property type="entry name" value="(2E,6E)-FARNESYL DIPHOSPHATE SYNTHASE"/>
    <property type="match status" value="1"/>
</dbReference>
<evidence type="ECO:0000256" key="1">
    <source>
        <dbReference type="ARBA" id="ARBA00022723"/>
    </source>
</evidence>
<dbReference type="InterPro" id="IPR008949">
    <property type="entry name" value="Isoprenoid_synthase_dom_sf"/>
</dbReference>
<dbReference type="Gene3D" id="1.10.600.10">
    <property type="entry name" value="Farnesyl Diphosphate Synthase"/>
    <property type="match status" value="1"/>
</dbReference>
<dbReference type="GO" id="GO:0004659">
    <property type="term" value="F:prenyltransferase activity"/>
    <property type="evidence" value="ECO:0007669"/>
    <property type="project" value="InterPro"/>
</dbReference>
<proteinExistence type="inferred from homology"/>
<evidence type="ECO:0000313" key="5">
    <source>
        <dbReference type="Proteomes" id="UP000271573"/>
    </source>
</evidence>
<dbReference type="PROSITE" id="PS00723">
    <property type="entry name" value="POLYPRENYL_SYNTHASE_1"/>
    <property type="match status" value="1"/>
</dbReference>
<dbReference type="InterPro" id="IPR033749">
    <property type="entry name" value="Polyprenyl_synt_CS"/>
</dbReference>
<name>A0A3G9J0J9_9ACTN</name>
<gene>
    <name evidence="4" type="ORF">Back2_12810</name>
</gene>
<dbReference type="SFLD" id="SFLDS00005">
    <property type="entry name" value="Isoprenoid_Synthase_Type_I"/>
    <property type="match status" value="1"/>
</dbReference>
<organism evidence="4 5">
    <name type="scientific">Nocardioides baekrokdamisoli</name>
    <dbReference type="NCBI Taxonomy" id="1804624"/>
    <lineage>
        <taxon>Bacteria</taxon>
        <taxon>Bacillati</taxon>
        <taxon>Actinomycetota</taxon>
        <taxon>Actinomycetes</taxon>
        <taxon>Propionibacteriales</taxon>
        <taxon>Nocardioidaceae</taxon>
        <taxon>Nocardioides</taxon>
    </lineage>
</organism>
<keyword evidence="5" id="KW-1185">Reference proteome</keyword>
<dbReference type="SFLD" id="SFLDG01017">
    <property type="entry name" value="Polyprenyl_Transferase_Like"/>
    <property type="match status" value="1"/>
</dbReference>
<dbReference type="PANTHER" id="PTHR12001">
    <property type="entry name" value="GERANYLGERANYL PYROPHOSPHATE SYNTHASE"/>
    <property type="match status" value="1"/>
</dbReference>
<evidence type="ECO:0000313" key="4">
    <source>
        <dbReference type="EMBL" id="BBH16994.1"/>
    </source>
</evidence>
<dbReference type="GO" id="GO:0008299">
    <property type="term" value="P:isoprenoid biosynthetic process"/>
    <property type="evidence" value="ECO:0007669"/>
    <property type="project" value="InterPro"/>
</dbReference>
<dbReference type="Proteomes" id="UP000271573">
    <property type="component" value="Chromosome"/>
</dbReference>